<dbReference type="Proteomes" id="UP000019260">
    <property type="component" value="Chromosome"/>
</dbReference>
<evidence type="ECO:0000256" key="7">
    <source>
        <dbReference type="ARBA" id="ARBA00023277"/>
    </source>
</evidence>
<dbReference type="GO" id="GO:0006094">
    <property type="term" value="P:gluconeogenesis"/>
    <property type="evidence" value="ECO:0007669"/>
    <property type="project" value="InterPro"/>
</dbReference>
<evidence type="ECO:0000313" key="10">
    <source>
        <dbReference type="Proteomes" id="UP000019260"/>
    </source>
</evidence>
<dbReference type="GO" id="GO:0046872">
    <property type="term" value="F:metal ion binding"/>
    <property type="evidence" value="ECO:0007669"/>
    <property type="project" value="UniProtKB-KW"/>
</dbReference>
<dbReference type="GO" id="GO:0005829">
    <property type="term" value="C:cytosol"/>
    <property type="evidence" value="ECO:0007669"/>
    <property type="project" value="TreeGrafter"/>
</dbReference>
<keyword evidence="7" id="KW-0119">Carbohydrate metabolism</keyword>
<evidence type="ECO:0000313" key="9">
    <source>
        <dbReference type="EMBL" id="AHI57558.1"/>
    </source>
</evidence>
<keyword evidence="10" id="KW-1185">Reference proteome</keyword>
<evidence type="ECO:0000256" key="1">
    <source>
        <dbReference type="ARBA" id="ARBA00001273"/>
    </source>
</evidence>
<dbReference type="GO" id="GO:0042132">
    <property type="term" value="F:fructose 1,6-bisphosphate 1-phosphatase activity"/>
    <property type="evidence" value="ECO:0007669"/>
    <property type="project" value="UniProtKB-EC"/>
</dbReference>
<dbReference type="HOGENOM" id="CLU_054938_0_0_14"/>
<dbReference type="Gene3D" id="3.40.190.90">
    <property type="match status" value="1"/>
</dbReference>
<evidence type="ECO:0000256" key="8">
    <source>
        <dbReference type="ARBA" id="ARBA00024331"/>
    </source>
</evidence>
<dbReference type="GO" id="GO:0030388">
    <property type="term" value="P:fructose 1,6-bisphosphate metabolic process"/>
    <property type="evidence" value="ECO:0007669"/>
    <property type="project" value="TreeGrafter"/>
</dbReference>
<dbReference type="OrthoDB" id="9779353at2"/>
<organism evidence="9 10">
    <name type="scientific">Spiroplasma mirum ATCC 29335</name>
    <dbReference type="NCBI Taxonomy" id="838561"/>
    <lineage>
        <taxon>Bacteria</taxon>
        <taxon>Bacillati</taxon>
        <taxon>Mycoplasmatota</taxon>
        <taxon>Mollicutes</taxon>
        <taxon>Entomoplasmatales</taxon>
        <taxon>Spiroplasmataceae</taxon>
        <taxon>Spiroplasma</taxon>
    </lineage>
</organism>
<dbReference type="EC" id="3.1.3.11" evidence="3"/>
<comment type="pathway">
    <text evidence="8">Carbohydrate biosynthesis.</text>
</comment>
<dbReference type="PATRIC" id="fig|838561.3.peg.178"/>
<keyword evidence="5" id="KW-0378">Hydrolase</keyword>
<gene>
    <name evidence="9" type="ORF">P344_00925</name>
</gene>
<protein>
    <recommendedName>
        <fullName evidence="3">fructose-bisphosphatase</fullName>
        <ecNumber evidence="3">3.1.3.11</ecNumber>
    </recommendedName>
</protein>
<comment type="catalytic activity">
    <reaction evidence="1">
        <text>beta-D-fructose 1,6-bisphosphate + H2O = beta-D-fructose 6-phosphate + phosphate</text>
        <dbReference type="Rhea" id="RHEA:11064"/>
        <dbReference type="ChEBI" id="CHEBI:15377"/>
        <dbReference type="ChEBI" id="CHEBI:32966"/>
        <dbReference type="ChEBI" id="CHEBI:43474"/>
        <dbReference type="ChEBI" id="CHEBI:57634"/>
        <dbReference type="EC" id="3.1.3.11"/>
    </reaction>
</comment>
<dbReference type="Gene3D" id="3.30.540.10">
    <property type="entry name" value="Fructose-1,6-Bisphosphatase, subunit A, domain 1"/>
    <property type="match status" value="1"/>
</dbReference>
<reference evidence="9 10" key="1">
    <citation type="submission" date="2013-09" db="EMBL/GenBank/DDBJ databases">
        <title>Complete genome sequence of Spiroplasma mirum suckling mouse cataract agent.</title>
        <authorList>
            <person name="Landry C.A."/>
            <person name="Bastian F.O."/>
            <person name="Thune R.L."/>
        </authorList>
    </citation>
    <scope>NUCLEOTIDE SEQUENCE [LARGE SCALE GENOMIC DNA]</scope>
    <source>
        <strain evidence="9 10">SMCA</strain>
    </source>
</reference>
<comment type="similarity">
    <text evidence="2">Belongs to the FBPase class 2 family.</text>
</comment>
<accession>W0GQ06</accession>
<dbReference type="AlphaFoldDB" id="W0GQ06"/>
<dbReference type="STRING" id="838561.P344_00925"/>
<dbReference type="SUPFAM" id="SSF56655">
    <property type="entry name" value="Carbohydrate phosphatase"/>
    <property type="match status" value="1"/>
</dbReference>
<dbReference type="PANTHER" id="PTHR30447">
    <property type="entry name" value="FRUCTOSE-1,6-BISPHOSPHATASE CLASS 2"/>
    <property type="match status" value="1"/>
</dbReference>
<dbReference type="Pfam" id="PF03320">
    <property type="entry name" value="FBPase_glpX"/>
    <property type="match status" value="1"/>
</dbReference>
<dbReference type="PANTHER" id="PTHR30447:SF0">
    <property type="entry name" value="FRUCTOSE-1,6-BISPHOSPHATASE 1 CLASS 2-RELATED"/>
    <property type="match status" value="1"/>
</dbReference>
<dbReference type="GO" id="GO:0006071">
    <property type="term" value="P:glycerol metabolic process"/>
    <property type="evidence" value="ECO:0007669"/>
    <property type="project" value="InterPro"/>
</dbReference>
<evidence type="ECO:0000256" key="5">
    <source>
        <dbReference type="ARBA" id="ARBA00022801"/>
    </source>
</evidence>
<evidence type="ECO:0000256" key="3">
    <source>
        <dbReference type="ARBA" id="ARBA00013093"/>
    </source>
</evidence>
<name>W0GQ06_9MOLU</name>
<evidence type="ECO:0000256" key="6">
    <source>
        <dbReference type="ARBA" id="ARBA00023211"/>
    </source>
</evidence>
<proteinExistence type="inferred from homology"/>
<dbReference type="InterPro" id="IPR004464">
    <property type="entry name" value="FBPase_class-2/SBPase"/>
</dbReference>
<dbReference type="KEGG" id="smia:P344_00925"/>
<dbReference type="eggNOG" id="COG1494">
    <property type="taxonomic scope" value="Bacteria"/>
</dbReference>
<keyword evidence="4" id="KW-0479">Metal-binding</keyword>
<sequence length="330" mass="37205">MKTNSLLFLRAVELAVIASYELVGKQDKNNLDKKAVDIINLLLTNHNAKAKIAIGEGELDEAPMLYQGQTFTNNHPITIDIAVDPIEGTSPASKNEEGSISCIAIAKNDSMLQIPEMYMEKLFIAKKDEGNIDFTKDIKWNLDNLLKIKKTLKVIILDKPRHQEIIQYMEANKIEVIRIKEGDVLGAIDVVLGRADLLYGIGGAPEGILMASLAIATNHIMFNRLVPYQQIWPSEKETAERMKIEAKGMQLKKLNYDLILRENDLVKDNNTMFFAASLTGGSLLKPLIVENNEFIVNSFIGYNNIYHQIVSRYPIVKDIKYLLTEYSFCK</sequence>
<evidence type="ECO:0000256" key="2">
    <source>
        <dbReference type="ARBA" id="ARBA00008989"/>
    </source>
</evidence>
<dbReference type="KEGG" id="smir:SMM_0150"/>
<evidence type="ECO:0000256" key="4">
    <source>
        <dbReference type="ARBA" id="ARBA00022723"/>
    </source>
</evidence>
<dbReference type="EMBL" id="CP006720">
    <property type="protein sequence ID" value="AHI57558.1"/>
    <property type="molecule type" value="Genomic_DNA"/>
</dbReference>
<dbReference type="RefSeq" id="WP_025316977.1">
    <property type="nucleotide sequence ID" value="NZ_CP002082.1"/>
</dbReference>
<keyword evidence="6" id="KW-0464">Manganese</keyword>